<dbReference type="GeneTree" id="ENSGT00940000163096"/>
<name>H3BBU7_LATCH</name>
<dbReference type="Ensembl" id="ENSLACT00000019503.1">
    <property type="protein sequence ID" value="ENSLACP00000019368.1"/>
    <property type="gene ID" value="ENSLACG00000017037.1"/>
</dbReference>
<dbReference type="STRING" id="7897.ENSLACP00000019368"/>
<evidence type="ECO:0000313" key="2">
    <source>
        <dbReference type="Proteomes" id="UP000008672"/>
    </source>
</evidence>
<evidence type="ECO:0008006" key="3">
    <source>
        <dbReference type="Google" id="ProtNLM"/>
    </source>
</evidence>
<dbReference type="AlphaFoldDB" id="H3BBU7"/>
<organism evidence="1 2">
    <name type="scientific">Latimeria chalumnae</name>
    <name type="common">Coelacanth</name>
    <dbReference type="NCBI Taxonomy" id="7897"/>
    <lineage>
        <taxon>Eukaryota</taxon>
        <taxon>Metazoa</taxon>
        <taxon>Chordata</taxon>
        <taxon>Craniata</taxon>
        <taxon>Vertebrata</taxon>
        <taxon>Euteleostomi</taxon>
        <taxon>Coelacanthiformes</taxon>
        <taxon>Coelacanthidae</taxon>
        <taxon>Latimeria</taxon>
    </lineage>
</organism>
<dbReference type="InParanoid" id="H3BBU7"/>
<proteinExistence type="predicted"/>
<reference evidence="1" key="3">
    <citation type="submission" date="2025-09" db="UniProtKB">
        <authorList>
            <consortium name="Ensembl"/>
        </authorList>
    </citation>
    <scope>IDENTIFICATION</scope>
</reference>
<protein>
    <recommendedName>
        <fullName evidence="3">DUF4371 domain-containing protein</fullName>
    </recommendedName>
</protein>
<dbReference type="Proteomes" id="UP000008672">
    <property type="component" value="Unassembled WGS sequence"/>
</dbReference>
<dbReference type="OMA" id="RGINDKF"/>
<reference evidence="1" key="2">
    <citation type="submission" date="2025-08" db="UniProtKB">
        <authorList>
            <consortium name="Ensembl"/>
        </authorList>
    </citation>
    <scope>IDENTIFICATION</scope>
</reference>
<accession>H3BBU7</accession>
<dbReference type="PANTHER" id="PTHR45913:SF9">
    <property type="entry name" value="GENERAL TRANSCRIPTION FACTOR II-I REPEAT DOMAIN-CONTAINING PROTEIN 2-LIKE-RELATED"/>
    <property type="match status" value="1"/>
</dbReference>
<sequence>HKQGRGSLYPVVCDDSTDIKDTAQLLIFVRGINDKFEITEEFLSMESMKGTTKGLDLYERVSGCIERLKFPWSKLANMTTDGSPNLTGKHVGLSKRIEDKSLVFKTNEEQRVCSLSNTEMLGSVARA</sequence>
<dbReference type="EMBL" id="AFYH01007940">
    <property type="status" value="NOT_ANNOTATED_CDS"/>
    <property type="molecule type" value="Genomic_DNA"/>
</dbReference>
<keyword evidence="2" id="KW-1185">Reference proteome</keyword>
<reference evidence="2" key="1">
    <citation type="submission" date="2011-08" db="EMBL/GenBank/DDBJ databases">
        <title>The draft genome of Latimeria chalumnae.</title>
        <authorList>
            <person name="Di Palma F."/>
            <person name="Alfoldi J."/>
            <person name="Johnson J."/>
            <person name="Berlin A."/>
            <person name="Gnerre S."/>
            <person name="Jaffe D."/>
            <person name="MacCallum I."/>
            <person name="Young S."/>
            <person name="Walker B.J."/>
            <person name="Lander E."/>
            <person name="Lindblad-Toh K."/>
        </authorList>
    </citation>
    <scope>NUCLEOTIDE SEQUENCE [LARGE SCALE GENOMIC DNA]</scope>
    <source>
        <strain evidence="2">Wild caught</strain>
    </source>
</reference>
<dbReference type="Bgee" id="ENSLACG00000017037">
    <property type="expression patterns" value="Expressed in muscle tissue and 3 other cell types or tissues"/>
</dbReference>
<dbReference type="PANTHER" id="PTHR45913">
    <property type="entry name" value="EPM2A-INTERACTING PROTEIN 1"/>
    <property type="match status" value="1"/>
</dbReference>
<dbReference type="EMBL" id="AFYH01007939">
    <property type="status" value="NOT_ANNOTATED_CDS"/>
    <property type="molecule type" value="Genomic_DNA"/>
</dbReference>
<dbReference type="HOGENOM" id="CLU_1975547_0_0_1"/>
<dbReference type="eggNOG" id="KOG4297">
    <property type="taxonomic scope" value="Eukaryota"/>
</dbReference>
<evidence type="ECO:0000313" key="1">
    <source>
        <dbReference type="Ensembl" id="ENSLACP00000019368.1"/>
    </source>
</evidence>